<gene>
    <name evidence="1" type="ORF">L1987_80849</name>
</gene>
<reference evidence="2" key="1">
    <citation type="journal article" date="2022" name="Mol. Ecol. Resour.">
        <title>The genomes of chicory, endive, great burdock and yacon provide insights into Asteraceae palaeo-polyploidization history and plant inulin production.</title>
        <authorList>
            <person name="Fan W."/>
            <person name="Wang S."/>
            <person name="Wang H."/>
            <person name="Wang A."/>
            <person name="Jiang F."/>
            <person name="Liu H."/>
            <person name="Zhao H."/>
            <person name="Xu D."/>
            <person name="Zhang Y."/>
        </authorList>
    </citation>
    <scope>NUCLEOTIDE SEQUENCE [LARGE SCALE GENOMIC DNA]</scope>
    <source>
        <strain evidence="2">cv. Yunnan</strain>
    </source>
</reference>
<comment type="caution">
    <text evidence="1">The sequence shown here is derived from an EMBL/GenBank/DDBJ whole genome shotgun (WGS) entry which is preliminary data.</text>
</comment>
<evidence type="ECO:0000313" key="1">
    <source>
        <dbReference type="EMBL" id="KAI3687158.1"/>
    </source>
</evidence>
<evidence type="ECO:0000313" key="2">
    <source>
        <dbReference type="Proteomes" id="UP001056120"/>
    </source>
</evidence>
<organism evidence="1 2">
    <name type="scientific">Smallanthus sonchifolius</name>
    <dbReference type="NCBI Taxonomy" id="185202"/>
    <lineage>
        <taxon>Eukaryota</taxon>
        <taxon>Viridiplantae</taxon>
        <taxon>Streptophyta</taxon>
        <taxon>Embryophyta</taxon>
        <taxon>Tracheophyta</taxon>
        <taxon>Spermatophyta</taxon>
        <taxon>Magnoliopsida</taxon>
        <taxon>eudicotyledons</taxon>
        <taxon>Gunneridae</taxon>
        <taxon>Pentapetalae</taxon>
        <taxon>asterids</taxon>
        <taxon>campanulids</taxon>
        <taxon>Asterales</taxon>
        <taxon>Asteraceae</taxon>
        <taxon>Asteroideae</taxon>
        <taxon>Heliantheae alliance</taxon>
        <taxon>Millerieae</taxon>
        <taxon>Smallanthus</taxon>
    </lineage>
</organism>
<sequence>MDNEDLELQNKNSNTALSLAAVIEIPGNNRMMPLYMAALFAKPEMVRSSFLKSPFTRENTIASGLI</sequence>
<dbReference type="Proteomes" id="UP001056120">
    <property type="component" value="Linkage Group LG27"/>
</dbReference>
<keyword evidence="2" id="KW-1185">Reference proteome</keyword>
<protein>
    <submittedName>
        <fullName evidence="1">Uncharacterized protein</fullName>
    </submittedName>
</protein>
<dbReference type="EMBL" id="CM042044">
    <property type="protein sequence ID" value="KAI3687158.1"/>
    <property type="molecule type" value="Genomic_DNA"/>
</dbReference>
<name>A0ACB8YPE0_9ASTR</name>
<accession>A0ACB8YPE0</accession>
<reference evidence="1 2" key="2">
    <citation type="journal article" date="2022" name="Mol. Ecol. Resour.">
        <title>The genomes of chicory, endive, great burdock and yacon provide insights into Asteraceae paleo-polyploidization history and plant inulin production.</title>
        <authorList>
            <person name="Fan W."/>
            <person name="Wang S."/>
            <person name="Wang H."/>
            <person name="Wang A."/>
            <person name="Jiang F."/>
            <person name="Liu H."/>
            <person name="Zhao H."/>
            <person name="Xu D."/>
            <person name="Zhang Y."/>
        </authorList>
    </citation>
    <scope>NUCLEOTIDE SEQUENCE [LARGE SCALE GENOMIC DNA]</scope>
    <source>
        <strain evidence="2">cv. Yunnan</strain>
        <tissue evidence="1">Leaves</tissue>
    </source>
</reference>
<proteinExistence type="predicted"/>